<dbReference type="EMBL" id="JAKEVY010000002">
    <property type="protein sequence ID" value="MCF1714421.1"/>
    <property type="molecule type" value="Genomic_DNA"/>
</dbReference>
<comment type="caution">
    <text evidence="1">The sequence shown here is derived from an EMBL/GenBank/DDBJ whole genome shotgun (WGS) entry which is preliminary data.</text>
</comment>
<evidence type="ECO:0000313" key="2">
    <source>
        <dbReference type="Proteomes" id="UP001200145"/>
    </source>
</evidence>
<keyword evidence="2" id="KW-1185">Reference proteome</keyword>
<dbReference type="Pfam" id="PF11236">
    <property type="entry name" value="DUF3037"/>
    <property type="match status" value="1"/>
</dbReference>
<protein>
    <submittedName>
        <fullName evidence="1">DUF3037 domain-containing protein</fullName>
    </submittedName>
</protein>
<dbReference type="InterPro" id="IPR021398">
    <property type="entry name" value="DUF3037"/>
</dbReference>
<accession>A0ABS9BFV1</accession>
<sequence>MSGEFVNLGVVLYDAQDKILRGKFISKIGKISEFFPEVNSRYLIKCIKSIQQSIAEISRQLESEFEFEKCSYLDVITKQVLPKDDSALIFSEVKKTLDINAEVAVSDLFSRFVRIQVTDEDDEIRRDKEVWNKVYKKHFDESGITKHFQHHKVKTQNDELEFDKAWKNGAWNCFESVSFNLNRPDAIKNKVYKWVGKLDELSSATEPVHIYLLSVLPHEHPELNNFITKKIQSKSTDKTKIEIISEEQLEMAAKKIKQEIEQHIQS</sequence>
<dbReference type="Proteomes" id="UP001200145">
    <property type="component" value="Unassembled WGS sequence"/>
</dbReference>
<gene>
    <name evidence="1" type="ORF">L0U88_07260</name>
</gene>
<organism evidence="1 2">
    <name type="scientific">Flavihumibacter fluminis</name>
    <dbReference type="NCBI Taxonomy" id="2909236"/>
    <lineage>
        <taxon>Bacteria</taxon>
        <taxon>Pseudomonadati</taxon>
        <taxon>Bacteroidota</taxon>
        <taxon>Chitinophagia</taxon>
        <taxon>Chitinophagales</taxon>
        <taxon>Chitinophagaceae</taxon>
        <taxon>Flavihumibacter</taxon>
    </lineage>
</organism>
<proteinExistence type="predicted"/>
<name>A0ABS9BFV1_9BACT</name>
<evidence type="ECO:0000313" key="1">
    <source>
        <dbReference type="EMBL" id="MCF1714421.1"/>
    </source>
</evidence>
<reference evidence="1 2" key="1">
    <citation type="submission" date="2022-01" db="EMBL/GenBank/DDBJ databases">
        <title>Flavihumibacter sp. nov., isolated from sediment of a river.</title>
        <authorList>
            <person name="Liu H."/>
        </authorList>
    </citation>
    <scope>NUCLEOTIDE SEQUENCE [LARGE SCALE GENOMIC DNA]</scope>
    <source>
        <strain evidence="1 2">RY-1</strain>
    </source>
</reference>